<feature type="domain" description="AB hydrolase-1" evidence="1">
    <location>
        <begin position="32"/>
        <end position="254"/>
    </location>
</feature>
<evidence type="ECO:0000313" key="3">
    <source>
        <dbReference type="Proteomes" id="UP000815677"/>
    </source>
</evidence>
<accession>A0ABQ0LBJ8</accession>
<evidence type="ECO:0000259" key="1">
    <source>
        <dbReference type="Pfam" id="PF12697"/>
    </source>
</evidence>
<dbReference type="SUPFAM" id="SSF53474">
    <property type="entry name" value="alpha/beta-Hydrolases"/>
    <property type="match status" value="1"/>
</dbReference>
<evidence type="ECO:0000313" key="2">
    <source>
        <dbReference type="EMBL" id="GAT48509.1"/>
    </source>
</evidence>
<dbReference type="PANTHER" id="PTHR47381">
    <property type="entry name" value="ALPHA/BETA-HYDROLASES SUPERFAMILY PROTEIN"/>
    <property type="match status" value="1"/>
</dbReference>
<sequence>MPQTTTVVAGLHVHTFTTDAFATSTKPVFALFLLHGRTQSYEADYIKNLTEAILAKSQGKTKDVVVIAFDQRNHGTRLVDSALNLDFATNPNHAIDMYAIQYGTAKDVSFLVDFLPSYLFPNGEHVVENWGVAGVSLGGHSAWIAGAFDPRLEVVIPIIGCPSYLTLISRRAEAQGVAVAAPHFPQTFLKTLEAQTPKPEHFAGKRLLVLSGGADPLVPWAASQEFVSRLGSTGPGKREIVVLPDVGHAVPEEMVKLAADFVAPELD</sequence>
<dbReference type="InterPro" id="IPR000073">
    <property type="entry name" value="AB_hydrolase_1"/>
</dbReference>
<dbReference type="Proteomes" id="UP000815677">
    <property type="component" value="Unassembled WGS sequence"/>
</dbReference>
<organism evidence="2 3">
    <name type="scientific">Mycena chlorophos</name>
    <name type="common">Agaric fungus</name>
    <name type="synonym">Agaricus chlorophos</name>
    <dbReference type="NCBI Taxonomy" id="658473"/>
    <lineage>
        <taxon>Eukaryota</taxon>
        <taxon>Fungi</taxon>
        <taxon>Dikarya</taxon>
        <taxon>Basidiomycota</taxon>
        <taxon>Agaricomycotina</taxon>
        <taxon>Agaricomycetes</taxon>
        <taxon>Agaricomycetidae</taxon>
        <taxon>Agaricales</taxon>
        <taxon>Marasmiineae</taxon>
        <taxon>Mycenaceae</taxon>
        <taxon>Mycena</taxon>
    </lineage>
</organism>
<dbReference type="InterPro" id="IPR029058">
    <property type="entry name" value="AB_hydrolase_fold"/>
</dbReference>
<protein>
    <recommendedName>
        <fullName evidence="1">AB hydrolase-1 domain-containing protein</fullName>
    </recommendedName>
</protein>
<dbReference type="Pfam" id="PF12697">
    <property type="entry name" value="Abhydrolase_6"/>
    <property type="match status" value="1"/>
</dbReference>
<dbReference type="Gene3D" id="3.40.50.1820">
    <property type="entry name" value="alpha/beta hydrolase"/>
    <property type="match status" value="1"/>
</dbReference>
<dbReference type="EMBL" id="DF844612">
    <property type="protein sequence ID" value="GAT48509.1"/>
    <property type="molecule type" value="Genomic_DNA"/>
</dbReference>
<name>A0ABQ0LBJ8_MYCCL</name>
<keyword evidence="3" id="KW-1185">Reference proteome</keyword>
<reference evidence="2" key="1">
    <citation type="submission" date="2014-09" db="EMBL/GenBank/DDBJ databases">
        <title>Genome sequence of the luminous mushroom Mycena chlorophos for searching fungal bioluminescence genes.</title>
        <authorList>
            <person name="Tanaka Y."/>
            <person name="Kasuga D."/>
            <person name="Oba Y."/>
            <person name="Hase S."/>
            <person name="Sato K."/>
            <person name="Oba Y."/>
            <person name="Sakakibara Y."/>
        </authorList>
    </citation>
    <scope>NUCLEOTIDE SEQUENCE</scope>
</reference>
<dbReference type="PANTHER" id="PTHR47381:SF3">
    <property type="entry name" value="ALPHA_BETA-HYDROLASES SUPERFAMILY PROTEIN"/>
    <property type="match status" value="1"/>
</dbReference>
<gene>
    <name evidence="2" type="ORF">MCHLO_05903</name>
</gene>
<proteinExistence type="predicted"/>